<sequence>MTTDSKTKVLVFMGAYLPGFKGGGPVTSIKNLVDRLSSEIEFRVVAPDRDLFSETAYPDVPIREWTQLGKEKVLYLPPSLLNVIDVWAALHLTPHDVVYLNSFFSPRYTIPVLALRRLGLIPKKAVVLAVRGEFAPAALDLKSRKKQIYLKLAQKTGLLKNVLFHATNTSEEQRIHDILGPAVRTHLAPPLTRSPTALNRKPEVKTDRLQVVFLGRIAPMKNLDYALKVLAEVKTPVHFTIYGPTEDAKYWSECQQLISKLPEHISVNYAGSIAPDKVQQTLSQFDLFFLPTRGENFGHVIAEALAAGCPVLISDQTPWNDLESNGCGWALPLTNQIEFSGMIDSIARMTTINREETIAKCLEYAAQKNNSGKNKNLSIDLFINNNILMLDHH</sequence>
<dbReference type="EMBL" id="JAPMIV010000025">
    <property type="protein sequence ID" value="MDV6375390.1"/>
    <property type="molecule type" value="Genomic_DNA"/>
</dbReference>
<dbReference type="Pfam" id="PF00534">
    <property type="entry name" value="Glycos_transf_1"/>
    <property type="match status" value="1"/>
</dbReference>
<dbReference type="InterPro" id="IPR001296">
    <property type="entry name" value="Glyco_trans_1"/>
</dbReference>
<protein>
    <submittedName>
        <fullName evidence="2">Glycosyltransferase</fullName>
        <ecNumber evidence="2">2.4.-.-</ecNumber>
    </submittedName>
</protein>
<proteinExistence type="predicted"/>
<comment type="caution">
    <text evidence="2">The sequence shown here is derived from an EMBL/GenBank/DDBJ whole genome shotgun (WGS) entry which is preliminary data.</text>
</comment>
<name>A0ABU4DSI7_9DEIO</name>
<dbReference type="PANTHER" id="PTHR45947">
    <property type="entry name" value="SULFOQUINOVOSYL TRANSFERASE SQD2"/>
    <property type="match status" value="1"/>
</dbReference>
<evidence type="ECO:0000313" key="2">
    <source>
        <dbReference type="EMBL" id="MDV6375390.1"/>
    </source>
</evidence>
<dbReference type="PANTHER" id="PTHR45947:SF3">
    <property type="entry name" value="SULFOQUINOVOSYL TRANSFERASE SQD2"/>
    <property type="match status" value="1"/>
</dbReference>
<dbReference type="InterPro" id="IPR050194">
    <property type="entry name" value="Glycosyltransferase_grp1"/>
</dbReference>
<dbReference type="Gene3D" id="3.40.50.2000">
    <property type="entry name" value="Glycogen Phosphorylase B"/>
    <property type="match status" value="1"/>
</dbReference>
<feature type="domain" description="Glycosyl transferase family 1" evidence="1">
    <location>
        <begin position="200"/>
        <end position="349"/>
    </location>
</feature>
<dbReference type="SUPFAM" id="SSF53756">
    <property type="entry name" value="UDP-Glycosyltransferase/glycogen phosphorylase"/>
    <property type="match status" value="1"/>
</dbReference>
<dbReference type="RefSeq" id="WP_317640728.1">
    <property type="nucleotide sequence ID" value="NZ_JAPMIV010000025.1"/>
</dbReference>
<keyword evidence="2" id="KW-0808">Transferase</keyword>
<keyword evidence="3" id="KW-1185">Reference proteome</keyword>
<organism evidence="2 3">
    <name type="scientific">Deinococcus arenicola</name>
    <dbReference type="NCBI Taxonomy" id="2994950"/>
    <lineage>
        <taxon>Bacteria</taxon>
        <taxon>Thermotogati</taxon>
        <taxon>Deinococcota</taxon>
        <taxon>Deinococci</taxon>
        <taxon>Deinococcales</taxon>
        <taxon>Deinococcaceae</taxon>
        <taxon>Deinococcus</taxon>
    </lineage>
</organism>
<accession>A0ABU4DSI7</accession>
<evidence type="ECO:0000313" key="3">
    <source>
        <dbReference type="Proteomes" id="UP001276150"/>
    </source>
</evidence>
<evidence type="ECO:0000259" key="1">
    <source>
        <dbReference type="Pfam" id="PF00534"/>
    </source>
</evidence>
<dbReference type="EC" id="2.4.-.-" evidence="2"/>
<dbReference type="GO" id="GO:0016757">
    <property type="term" value="F:glycosyltransferase activity"/>
    <property type="evidence" value="ECO:0007669"/>
    <property type="project" value="UniProtKB-KW"/>
</dbReference>
<gene>
    <name evidence="2" type="ORF">ORD21_12390</name>
</gene>
<keyword evidence="2" id="KW-0328">Glycosyltransferase</keyword>
<dbReference type="Proteomes" id="UP001276150">
    <property type="component" value="Unassembled WGS sequence"/>
</dbReference>
<reference evidence="2 3" key="1">
    <citation type="submission" date="2022-11" db="EMBL/GenBank/DDBJ databases">
        <title>Deinococcus ZS9-10, Low Temperature and Draught-tolerating, UV-resistant Bacteria from Continental Antarctica.</title>
        <authorList>
            <person name="Cheng L."/>
        </authorList>
    </citation>
    <scope>NUCLEOTIDE SEQUENCE [LARGE SCALE GENOMIC DNA]</scope>
    <source>
        <strain evidence="2 3">ZS9-10</strain>
    </source>
</reference>